<sequence length="89" mass="10189">MIHASSYIVTNPIRNQLYSLELSTGNEENQRVNKIRVPMLLSIATIGNVIFGALVSYNPRNDTFKDLSFHGIPNWFEPFVHEDDLSRPK</sequence>
<organism evidence="1 2">
    <name type="scientific">Pistacia atlantica</name>
    <dbReference type="NCBI Taxonomy" id="434234"/>
    <lineage>
        <taxon>Eukaryota</taxon>
        <taxon>Viridiplantae</taxon>
        <taxon>Streptophyta</taxon>
        <taxon>Embryophyta</taxon>
        <taxon>Tracheophyta</taxon>
        <taxon>Spermatophyta</taxon>
        <taxon>Magnoliopsida</taxon>
        <taxon>eudicotyledons</taxon>
        <taxon>Gunneridae</taxon>
        <taxon>Pentapetalae</taxon>
        <taxon>rosids</taxon>
        <taxon>malvids</taxon>
        <taxon>Sapindales</taxon>
        <taxon>Anacardiaceae</taxon>
        <taxon>Pistacia</taxon>
    </lineage>
</organism>
<proteinExistence type="predicted"/>
<protein>
    <submittedName>
        <fullName evidence="1">Uncharacterized protein</fullName>
    </submittedName>
</protein>
<evidence type="ECO:0000313" key="1">
    <source>
        <dbReference type="EMBL" id="KAJ0111486.1"/>
    </source>
</evidence>
<evidence type="ECO:0000313" key="2">
    <source>
        <dbReference type="Proteomes" id="UP001164250"/>
    </source>
</evidence>
<reference evidence="2" key="1">
    <citation type="journal article" date="2023" name="G3 (Bethesda)">
        <title>Genome assembly and association tests identify interacting loci associated with vigor, precocity, and sex in interspecific pistachio rootstocks.</title>
        <authorList>
            <person name="Palmer W."/>
            <person name="Jacygrad E."/>
            <person name="Sagayaradj S."/>
            <person name="Cavanaugh K."/>
            <person name="Han R."/>
            <person name="Bertier L."/>
            <person name="Beede B."/>
            <person name="Kafkas S."/>
            <person name="Golino D."/>
            <person name="Preece J."/>
            <person name="Michelmore R."/>
        </authorList>
    </citation>
    <scope>NUCLEOTIDE SEQUENCE [LARGE SCALE GENOMIC DNA]</scope>
</reference>
<comment type="caution">
    <text evidence="1">The sequence shown here is derived from an EMBL/GenBank/DDBJ whole genome shotgun (WGS) entry which is preliminary data.</text>
</comment>
<keyword evidence="2" id="KW-1185">Reference proteome</keyword>
<dbReference type="EMBL" id="CM047897">
    <property type="protein sequence ID" value="KAJ0111486.1"/>
    <property type="molecule type" value="Genomic_DNA"/>
</dbReference>
<gene>
    <name evidence="1" type="ORF">Patl1_01883</name>
</gene>
<accession>A0ACC1C745</accession>
<dbReference type="Proteomes" id="UP001164250">
    <property type="component" value="Chromosome 1"/>
</dbReference>
<name>A0ACC1C745_9ROSI</name>